<organism evidence="1 2">
    <name type="scientific">Candidatus Thiodubiliella endoseptemdiera</name>
    <dbReference type="NCBI Taxonomy" id="2738886"/>
    <lineage>
        <taxon>Bacteria</taxon>
        <taxon>Pseudomonadati</taxon>
        <taxon>Pseudomonadota</taxon>
        <taxon>Gammaproteobacteria</taxon>
        <taxon>Candidatus Pseudothioglobaceae</taxon>
        <taxon>Candidatus Thiodubiliella</taxon>
    </lineage>
</organism>
<name>A0A853F5T3_9GAMM</name>
<sequence length="289" mass="33827">MTPFQQYFRYIVAAAFIGRETGDEYPGYTFYSYCEKFHMKFIKEILGVHCKASNVACRAELGRLPLWAKISFSCIKFLEHLLTSENTLVFKNFQATKNFNPWAKKLYSIFNSLGFSYIAESNCSIKALLPNIKQRLIDQCTQEQSSKIYSSTKLKFYQHFYDFNCRSAYVDILRNKTERSILCKIRLSAHNLAIERGRHLGLHTSDRICTICKTGDVEDESHFLFKCEKYSNYRRSFQCNILSILQKNHLSENQMLKFCMNSNSLKVLRVTCSYINNCLTLRNEIIQYS</sequence>
<dbReference type="EMBL" id="JACCHT010000022">
    <property type="protein sequence ID" value="NYT28737.1"/>
    <property type="molecule type" value="Genomic_DNA"/>
</dbReference>
<evidence type="ECO:0008006" key="3">
    <source>
        <dbReference type="Google" id="ProtNLM"/>
    </source>
</evidence>
<dbReference type="AlphaFoldDB" id="A0A853F5T3"/>
<dbReference type="Proteomes" id="UP000568751">
    <property type="component" value="Unassembled WGS sequence"/>
</dbReference>
<protein>
    <recommendedName>
        <fullName evidence="3">Reverse transcriptase zinc-binding domain-containing protein</fullName>
    </recommendedName>
</protein>
<gene>
    <name evidence="1" type="ORF">H0A76_13340</name>
</gene>
<reference evidence="1 2" key="1">
    <citation type="submission" date="2020-05" db="EMBL/GenBank/DDBJ databases">
        <title>Horizontal transmission and recombination maintain forever young bacterial symbiont genomes.</title>
        <authorList>
            <person name="Russell S.L."/>
            <person name="Pepper-Tunick E."/>
            <person name="Svedberg J."/>
            <person name="Byrne A."/>
            <person name="Ruelas Castillo J."/>
            <person name="Vollmers C."/>
            <person name="Beinart R.A."/>
            <person name="Corbett-Detig R."/>
        </authorList>
    </citation>
    <scope>NUCLEOTIDE SEQUENCE [LARGE SCALE GENOMIC DNA]</scope>
    <source>
        <strain evidence="1">455</strain>
    </source>
</reference>
<proteinExistence type="predicted"/>
<comment type="caution">
    <text evidence="1">The sequence shown here is derived from an EMBL/GenBank/DDBJ whole genome shotgun (WGS) entry which is preliminary data.</text>
</comment>
<accession>A0A853F5T3</accession>
<evidence type="ECO:0000313" key="1">
    <source>
        <dbReference type="EMBL" id="NYT28737.1"/>
    </source>
</evidence>
<evidence type="ECO:0000313" key="2">
    <source>
        <dbReference type="Proteomes" id="UP000568751"/>
    </source>
</evidence>